<feature type="transmembrane region" description="Helical" evidence="1">
    <location>
        <begin position="56"/>
        <end position="78"/>
    </location>
</feature>
<evidence type="ECO:0000256" key="2">
    <source>
        <dbReference type="SAM" id="SignalP"/>
    </source>
</evidence>
<dbReference type="RefSeq" id="XP_072859849.1">
    <property type="nucleotide sequence ID" value="XM_073003748.1"/>
</dbReference>
<evidence type="ECO:0000313" key="5">
    <source>
        <dbReference type="RefSeq" id="XP_072859855.1"/>
    </source>
</evidence>
<accession>A0ABM5GQD9</accession>
<keyword evidence="3" id="KW-1185">Reference proteome</keyword>
<evidence type="ECO:0000313" key="4">
    <source>
        <dbReference type="RefSeq" id="XP_072859849.1"/>
    </source>
</evidence>
<dbReference type="PANTHER" id="PTHR33802:SF4">
    <property type="entry name" value="SI:DKEY-29D8.3"/>
    <property type="match status" value="1"/>
</dbReference>
<feature type="transmembrane region" description="Helical" evidence="1">
    <location>
        <begin position="165"/>
        <end position="184"/>
    </location>
</feature>
<gene>
    <name evidence="4 5 6" type="primary">LOC110084221</name>
</gene>
<dbReference type="RefSeq" id="XP_072859855.1">
    <property type="nucleotide sequence ID" value="XM_073003754.1"/>
</dbReference>
<feature type="chain" id="PRO_5045028258" evidence="2">
    <location>
        <begin position="23"/>
        <end position="303"/>
    </location>
</feature>
<dbReference type="GeneID" id="110084221"/>
<sequence length="303" mass="34602">MPAHNKLKIFVMLLTLVTYTVTIVMNAAAGSGAFTGVFHTTVGNISFHHDTDLTPASWTFFIWNLIFVWQYAWFGYALSGLCRRNEFGWVYIWPDVLPLSFYLIWMLNNALNIGWLFLWDSLYFSPALILLGLLTVTNYMALFVSHRALYLHTAWLRKKSKVDLWLVRILVQNGIAVYATWTTIATLLNFTVVLIYDGYISNKTATIISLCIFFFELIVWFYLENIVFDKYVRYNLTVYPVAILALSGILQKNSISSSPDASVIITAVLLAVTCVILCSRLGLILWRHNKEKLKEPVAPTEAL</sequence>
<name>A0ABM5GQD9_9SAUR</name>
<dbReference type="PANTHER" id="PTHR33802">
    <property type="entry name" value="SI:CH211-161H7.5-RELATED"/>
    <property type="match status" value="1"/>
</dbReference>
<protein>
    <submittedName>
        <fullName evidence="4 5">Uncharacterized protein</fullName>
    </submittedName>
</protein>
<reference evidence="3 4" key="1">
    <citation type="submission" date="2025-05" db="UniProtKB">
        <authorList>
            <consortium name="RefSeq"/>
        </authorList>
    </citation>
    <scope>NUCLEOTIDE SEQUENCE [LARGE SCALE GENOMIC DNA]</scope>
</reference>
<evidence type="ECO:0000313" key="3">
    <source>
        <dbReference type="Proteomes" id="UP001652642"/>
    </source>
</evidence>
<feature type="transmembrane region" description="Helical" evidence="1">
    <location>
        <begin position="234"/>
        <end position="251"/>
    </location>
</feature>
<feature type="transmembrane region" description="Helical" evidence="1">
    <location>
        <begin position="204"/>
        <end position="222"/>
    </location>
</feature>
<keyword evidence="1" id="KW-0812">Transmembrane</keyword>
<evidence type="ECO:0000313" key="6">
    <source>
        <dbReference type="RefSeq" id="XP_072859861.1"/>
    </source>
</evidence>
<dbReference type="Proteomes" id="UP001652642">
    <property type="component" value="Chromosome 1"/>
</dbReference>
<proteinExistence type="predicted"/>
<keyword evidence="1" id="KW-1133">Transmembrane helix</keyword>
<dbReference type="RefSeq" id="XP_072859861.1">
    <property type="nucleotide sequence ID" value="XM_073003760.1"/>
</dbReference>
<organism evidence="3 5">
    <name type="scientific">Pogona vitticeps</name>
    <name type="common">central bearded dragon</name>
    <dbReference type="NCBI Taxonomy" id="103695"/>
    <lineage>
        <taxon>Eukaryota</taxon>
        <taxon>Metazoa</taxon>
        <taxon>Chordata</taxon>
        <taxon>Craniata</taxon>
        <taxon>Vertebrata</taxon>
        <taxon>Euteleostomi</taxon>
        <taxon>Lepidosauria</taxon>
        <taxon>Squamata</taxon>
        <taxon>Bifurcata</taxon>
        <taxon>Unidentata</taxon>
        <taxon>Episquamata</taxon>
        <taxon>Toxicofera</taxon>
        <taxon>Iguania</taxon>
        <taxon>Acrodonta</taxon>
        <taxon>Agamidae</taxon>
        <taxon>Amphibolurinae</taxon>
        <taxon>Pogona</taxon>
    </lineage>
</organism>
<keyword evidence="2" id="KW-0732">Signal</keyword>
<feature type="transmembrane region" description="Helical" evidence="1">
    <location>
        <begin position="124"/>
        <end position="144"/>
    </location>
</feature>
<evidence type="ECO:0000256" key="1">
    <source>
        <dbReference type="SAM" id="Phobius"/>
    </source>
</evidence>
<keyword evidence="1" id="KW-0472">Membrane</keyword>
<feature type="signal peptide" evidence="2">
    <location>
        <begin position="1"/>
        <end position="22"/>
    </location>
</feature>
<feature type="transmembrane region" description="Helical" evidence="1">
    <location>
        <begin position="263"/>
        <end position="286"/>
    </location>
</feature>